<dbReference type="Proteomes" id="UP001732700">
    <property type="component" value="Chromosome 2A"/>
</dbReference>
<evidence type="ECO:0000313" key="1">
    <source>
        <dbReference type="EnsemblPlants" id="AVESA.00010b.r2.2AG0231180.1.CDS"/>
    </source>
</evidence>
<name>A0ACD5UCC6_AVESA</name>
<accession>A0ACD5UCC6</accession>
<proteinExistence type="predicted"/>
<reference evidence="1" key="2">
    <citation type="submission" date="2025-09" db="UniProtKB">
        <authorList>
            <consortium name="EnsemblPlants"/>
        </authorList>
    </citation>
    <scope>IDENTIFICATION</scope>
</reference>
<organism evidence="1 2">
    <name type="scientific">Avena sativa</name>
    <name type="common">Oat</name>
    <dbReference type="NCBI Taxonomy" id="4498"/>
    <lineage>
        <taxon>Eukaryota</taxon>
        <taxon>Viridiplantae</taxon>
        <taxon>Streptophyta</taxon>
        <taxon>Embryophyta</taxon>
        <taxon>Tracheophyta</taxon>
        <taxon>Spermatophyta</taxon>
        <taxon>Magnoliopsida</taxon>
        <taxon>Liliopsida</taxon>
        <taxon>Poales</taxon>
        <taxon>Poaceae</taxon>
        <taxon>BOP clade</taxon>
        <taxon>Pooideae</taxon>
        <taxon>Poodae</taxon>
        <taxon>Poeae</taxon>
        <taxon>Poeae Chloroplast Group 1 (Aveneae type)</taxon>
        <taxon>Aveninae</taxon>
        <taxon>Avena</taxon>
    </lineage>
</organism>
<evidence type="ECO:0000313" key="2">
    <source>
        <dbReference type="Proteomes" id="UP001732700"/>
    </source>
</evidence>
<dbReference type="EnsemblPlants" id="AVESA.00010b.r2.2AG0231180.1">
    <property type="protein sequence ID" value="AVESA.00010b.r2.2AG0231180.1.CDS"/>
    <property type="gene ID" value="AVESA.00010b.r2.2AG0231180"/>
</dbReference>
<reference evidence="1" key="1">
    <citation type="submission" date="2021-05" db="EMBL/GenBank/DDBJ databases">
        <authorList>
            <person name="Scholz U."/>
            <person name="Mascher M."/>
            <person name="Fiebig A."/>
        </authorList>
    </citation>
    <scope>NUCLEOTIDE SEQUENCE [LARGE SCALE GENOMIC DNA]</scope>
</reference>
<protein>
    <submittedName>
        <fullName evidence="1">Uncharacterized protein</fullName>
    </submittedName>
</protein>
<keyword evidence="2" id="KW-1185">Reference proteome</keyword>
<sequence>MDASVVFSGETADKRSGPADHMSVSVVAEDKTAHTLSGETADVKSSGPESHMSVSVGEADDETAHKLSSPPEHPRVTRLRHRRLMAFLLDQGFHDSYNGLMNKTRAYMSLDHLRGLVERGLWGDAVKYLDRYLSPAPRSLHGEVLRRFLVIHHFFANAVAGMGDKNLPRHYLQVNNDRAVSHADFRLRSISLHILAVDHVRANMNWQRVRDRASIVVARLAHSAPELRCLVELPATSIKPHHVLPIASGLWSRRRYVKKKQTGRTEAIIRALKSQRLTGPEIGSVEEAKELLADLLDETVRNGVHVTMDDLSRPLQPGGNEGAQFCKPLFDTSTEAKTSEILANAGAQFCQPMFVTSTETKTSGTLANAGTYQHVVEAGCDTNTARQDLDGRKNSREESTIVKLERELKRQRLTGSFCEASRVVRRPGAVVNLGGKLSGVSSG</sequence>